<dbReference type="Pfam" id="PF03348">
    <property type="entry name" value="Serinc"/>
    <property type="match status" value="2"/>
</dbReference>
<feature type="transmembrane region" description="Helical" evidence="6">
    <location>
        <begin position="352"/>
        <end position="372"/>
    </location>
</feature>
<feature type="transmembrane region" description="Helical" evidence="6">
    <location>
        <begin position="233"/>
        <end position="252"/>
    </location>
</feature>
<name>A0A8S1J848_9CHLO</name>
<evidence type="ECO:0000256" key="5">
    <source>
        <dbReference type="ARBA" id="ARBA00023136"/>
    </source>
</evidence>
<comment type="similarity">
    <text evidence="2">Belongs to the TDE1 family.</text>
</comment>
<gene>
    <name evidence="7" type="ORF">OSTQU699_LOCUS8686</name>
</gene>
<evidence type="ECO:0000256" key="2">
    <source>
        <dbReference type="ARBA" id="ARBA00006665"/>
    </source>
</evidence>
<evidence type="ECO:0000313" key="7">
    <source>
        <dbReference type="EMBL" id="CAD7703329.1"/>
    </source>
</evidence>
<comment type="subcellular location">
    <subcellularLocation>
        <location evidence="1">Membrane</location>
        <topology evidence="1">Multi-pass membrane protein</topology>
    </subcellularLocation>
</comment>
<evidence type="ECO:0000313" key="8">
    <source>
        <dbReference type="Proteomes" id="UP000708148"/>
    </source>
</evidence>
<feature type="transmembrane region" description="Helical" evidence="6">
    <location>
        <begin position="169"/>
        <end position="195"/>
    </location>
</feature>
<feature type="transmembrane region" description="Helical" evidence="6">
    <location>
        <begin position="272"/>
        <end position="290"/>
    </location>
</feature>
<sequence length="380" mass="41963">MDICCCCCLGGYTASFNTAKFMYLGLFVVSAIVSWVFRDYGNEFVHQLPEMEACRPNDDEGLNSDCVGKGAVLRISFATFTFHLAHMIALFGCKSEADPRTAVHTSCFGLKFSAWMLLVFVSFFIPNEFFGVYGEVARVFSGVFLIFQAIVLIDIVYRINEALLSKEGCMAGLIAISTSLYILSLIIIALSYHFYAPRGTCSTNVGWITWTLIMAIAYTALSISPWRIENAGLLTSGAVFIYTSYLLINALASEPTDDSNPCVTEGGMDGEWIQATGFVIALAAVVVSTVSTGTGDLSIDSGDGLPYRPDFFHVTFSLAAMYLAMLFTNWSLEETPEEWELGKGWQSAWVKIASQWLVVLLYIWTMIAPVLLPDREFSWA</sequence>
<dbReference type="PANTHER" id="PTHR10383:SF9">
    <property type="entry name" value="SERINE INCORPORATOR, ISOFORM F"/>
    <property type="match status" value="1"/>
</dbReference>
<dbReference type="AlphaFoldDB" id="A0A8S1J848"/>
<evidence type="ECO:0000256" key="3">
    <source>
        <dbReference type="ARBA" id="ARBA00022692"/>
    </source>
</evidence>
<evidence type="ECO:0000256" key="1">
    <source>
        <dbReference type="ARBA" id="ARBA00004141"/>
    </source>
</evidence>
<feature type="transmembrane region" description="Helical" evidence="6">
    <location>
        <begin position="137"/>
        <end position="157"/>
    </location>
</feature>
<feature type="transmembrane region" description="Helical" evidence="6">
    <location>
        <begin position="71"/>
        <end position="91"/>
    </location>
</feature>
<reference evidence="7" key="1">
    <citation type="submission" date="2020-12" db="EMBL/GenBank/DDBJ databases">
        <authorList>
            <person name="Iha C."/>
        </authorList>
    </citation>
    <scope>NUCLEOTIDE SEQUENCE</scope>
</reference>
<organism evidence="7 8">
    <name type="scientific">Ostreobium quekettii</name>
    <dbReference type="NCBI Taxonomy" id="121088"/>
    <lineage>
        <taxon>Eukaryota</taxon>
        <taxon>Viridiplantae</taxon>
        <taxon>Chlorophyta</taxon>
        <taxon>core chlorophytes</taxon>
        <taxon>Ulvophyceae</taxon>
        <taxon>TCBD clade</taxon>
        <taxon>Bryopsidales</taxon>
        <taxon>Ostreobineae</taxon>
        <taxon>Ostreobiaceae</taxon>
        <taxon>Ostreobium</taxon>
    </lineage>
</organism>
<keyword evidence="5 6" id="KW-0472">Membrane</keyword>
<dbReference type="GO" id="GO:0016020">
    <property type="term" value="C:membrane"/>
    <property type="evidence" value="ECO:0007669"/>
    <property type="project" value="UniProtKB-SubCell"/>
</dbReference>
<comment type="caution">
    <text evidence="7">The sequence shown here is derived from an EMBL/GenBank/DDBJ whole genome shotgun (WGS) entry which is preliminary data.</text>
</comment>
<feature type="transmembrane region" description="Helical" evidence="6">
    <location>
        <begin position="207"/>
        <end position="226"/>
    </location>
</feature>
<proteinExistence type="inferred from homology"/>
<dbReference type="EMBL" id="CAJHUC010002166">
    <property type="protein sequence ID" value="CAD7703329.1"/>
    <property type="molecule type" value="Genomic_DNA"/>
</dbReference>
<keyword evidence="3 6" id="KW-0812">Transmembrane</keyword>
<keyword evidence="4 6" id="KW-1133">Transmembrane helix</keyword>
<dbReference type="InterPro" id="IPR005016">
    <property type="entry name" value="TDE1/TMS"/>
</dbReference>
<dbReference type="PANTHER" id="PTHR10383">
    <property type="entry name" value="SERINE INCORPORATOR"/>
    <property type="match status" value="1"/>
</dbReference>
<evidence type="ECO:0000256" key="6">
    <source>
        <dbReference type="SAM" id="Phobius"/>
    </source>
</evidence>
<feature type="transmembrane region" description="Helical" evidence="6">
    <location>
        <begin position="103"/>
        <end position="125"/>
    </location>
</feature>
<dbReference type="OrthoDB" id="5963193at2759"/>
<feature type="transmembrane region" description="Helical" evidence="6">
    <location>
        <begin position="311"/>
        <end position="332"/>
    </location>
</feature>
<protein>
    <recommendedName>
        <fullName evidence="9">Serine incorporator</fullName>
    </recommendedName>
</protein>
<feature type="transmembrane region" description="Helical" evidence="6">
    <location>
        <begin position="21"/>
        <end position="37"/>
    </location>
</feature>
<accession>A0A8S1J848</accession>
<keyword evidence="8" id="KW-1185">Reference proteome</keyword>
<dbReference type="Proteomes" id="UP000708148">
    <property type="component" value="Unassembled WGS sequence"/>
</dbReference>
<evidence type="ECO:0008006" key="9">
    <source>
        <dbReference type="Google" id="ProtNLM"/>
    </source>
</evidence>
<evidence type="ECO:0000256" key="4">
    <source>
        <dbReference type="ARBA" id="ARBA00022989"/>
    </source>
</evidence>